<keyword evidence="4" id="KW-1185">Reference proteome</keyword>
<accession>A0A3M4VW73</accession>
<organism evidence="2 3">
    <name type="scientific">Pseudomonas cichorii</name>
    <dbReference type="NCBI Taxonomy" id="36746"/>
    <lineage>
        <taxon>Bacteria</taxon>
        <taxon>Pseudomonadati</taxon>
        <taxon>Pseudomonadota</taxon>
        <taxon>Gammaproteobacteria</taxon>
        <taxon>Pseudomonadales</taxon>
        <taxon>Pseudomonadaceae</taxon>
        <taxon>Pseudomonas</taxon>
    </lineage>
</organism>
<name>A0A3M4VW73_PSECI</name>
<dbReference type="InterPro" id="IPR050708">
    <property type="entry name" value="T6SS_VgrG/RHS"/>
</dbReference>
<comment type="caution">
    <text evidence="2">The sequence shown here is derived from an EMBL/GenBank/DDBJ whole genome shotgun (WGS) entry which is preliminary data.</text>
</comment>
<dbReference type="PANTHER" id="PTHR32305">
    <property type="match status" value="1"/>
</dbReference>
<dbReference type="EMBL" id="BLWA01000023">
    <property type="protein sequence ID" value="GFM94924.1"/>
    <property type="molecule type" value="Genomic_DNA"/>
</dbReference>
<dbReference type="Gene3D" id="2.180.10.10">
    <property type="entry name" value="RHS repeat-associated core"/>
    <property type="match status" value="1"/>
</dbReference>
<gene>
    <name evidence="2" type="ORF">ALP84_02389</name>
    <name evidence="1" type="ORF">PSCICP_48960</name>
</gene>
<dbReference type="InterPro" id="IPR022385">
    <property type="entry name" value="Rhs_assc_core"/>
</dbReference>
<reference evidence="2 3" key="1">
    <citation type="submission" date="2018-08" db="EMBL/GenBank/DDBJ databases">
        <title>Recombination of ecologically and evolutionarily significant loci maintains genetic cohesion in the Pseudomonas syringae species complex.</title>
        <authorList>
            <person name="Dillon M."/>
            <person name="Thakur S."/>
            <person name="Almeida R.N.D."/>
            <person name="Weir B.S."/>
            <person name="Guttman D.S."/>
        </authorList>
    </citation>
    <scope>NUCLEOTIDE SEQUENCE [LARGE SCALE GENOMIC DNA]</scope>
    <source>
        <strain evidence="2 3">ICMP 6917</strain>
    </source>
</reference>
<evidence type="ECO:0000313" key="2">
    <source>
        <dbReference type="EMBL" id="RMR55232.1"/>
    </source>
</evidence>
<dbReference type="EMBL" id="RBRY01000106">
    <property type="protein sequence ID" value="RMR55232.1"/>
    <property type="molecule type" value="Genomic_DNA"/>
</dbReference>
<evidence type="ECO:0000313" key="3">
    <source>
        <dbReference type="Proteomes" id="UP000278332"/>
    </source>
</evidence>
<dbReference type="PANTHER" id="PTHR32305:SF15">
    <property type="entry name" value="PROTEIN RHSA-RELATED"/>
    <property type="match status" value="1"/>
</dbReference>
<dbReference type="NCBIfam" id="TIGR03696">
    <property type="entry name" value="Rhs_assc_core"/>
    <property type="match status" value="1"/>
</dbReference>
<evidence type="ECO:0000313" key="1">
    <source>
        <dbReference type="EMBL" id="GFM94924.1"/>
    </source>
</evidence>
<reference evidence="1 4" key="2">
    <citation type="submission" date="2020-05" db="EMBL/GenBank/DDBJ databases">
        <title>Genetic diversity of Pseudomonas cichorii.</title>
        <authorList>
            <person name="Tani S."/>
            <person name="Yagi H."/>
            <person name="Hashimoto S."/>
            <person name="Iiyama K."/>
            <person name="Furuya N."/>
        </authorList>
    </citation>
    <scope>NUCLEOTIDE SEQUENCE [LARGE SCALE GENOMIC DNA]</scope>
    <source>
        <strain evidence="1 4">LMG 2162</strain>
    </source>
</reference>
<sequence>MSNALHSHTPIVTAIDGRGLTVRATEYRKLQDQDEPLTLTSRMAYDAAGRLTALWDPRLWALAQQDAASPTTRTYRYSLTRVPLLTESVDAGWELTLSAEASNVVESWDARGSTRQIKYDPYLRPVATVEIDAQQNARTIIRSVYADSSDDSAEHNRCGQLARLDDTAGSLHFPDYGVLGQLLSQPRQFLKTPELPDWTDATDYLDLVETEAFTTHWQYNAVAEPTLQTDARGNVQRAAYSVAGNLSGVYLQLNSQDETTLVDGMVYNAFGQVEKQTAGNGVVSQIVYEASTGLLQSLTAGRAGSEALQSLHYGYDPVSNILMIEDNAQPIRFFANQRIEPISLYRYDTLYQLIEATGREVKTGASHGPALPVLQNLPPDPNQVSNYTQSYSYDSAGNLLQMRHVGAQAFTRTLRVAPDSNRSLPEGEVEVDFDTAFDANGNLLQLVRGQTLEWDLRNQLQQITTVTRATAASDNEHYIYEGQGQRCRKIHSAQTSSRTLSNEVRYLPGLEIRTTADGEILHVITAQAGRSNVRVLHWQAGQPNDIDNDQMRYSLDDHLGSSTLELDQQGGLISQEGYYPFGGTAWWAARSAVEAKYKTVRYSGKELDASGLYYYGFRYYAPWLQRWINPDPAGDIDGLNLYQMLGNNPISRFDLDGRMDSSGQQDRSKAKRRLIHNTVVHLAALKLIKERVNAVIQQIENYLDHEERGISAVKRSTSLMGQTTAKMAGSTGGGAAAGALVGAIACGACGPPGWVAGGAVLVGGFAAAKASGYIAEKTTGRLKWNTAINLKNSELDPEKIFDEASQTAHSLHGTVIHAAREYTDLRDQKARNNMMKLMAGTALEQTPVVGIAIKHAPEFVELTYEIQHSEKQIEPEKWGELDTHLNTLETDLLERMNALKDEFERIGIESVKVSVIPLKERASVETLNKKMRTVMGIIKNARDLSIEARKPSRQNSKFKMTRL</sequence>
<evidence type="ECO:0000313" key="4">
    <source>
        <dbReference type="Proteomes" id="UP000614982"/>
    </source>
</evidence>
<dbReference type="Proteomes" id="UP000614982">
    <property type="component" value="Unassembled WGS sequence"/>
</dbReference>
<protein>
    <submittedName>
        <fullName evidence="2">YD repeat-containing protein</fullName>
    </submittedName>
</protein>
<dbReference type="Proteomes" id="UP000278332">
    <property type="component" value="Unassembled WGS sequence"/>
</dbReference>
<dbReference type="RefSeq" id="WP_025261656.1">
    <property type="nucleotide sequence ID" value="NZ_BLWA01000023.1"/>
</dbReference>
<proteinExistence type="predicted"/>
<dbReference type="GeneID" id="93660820"/>
<dbReference type="AlphaFoldDB" id="A0A3M4VW73"/>